<sequence>MLKKQLSLAVTALIMLGTASETVAGGRAVECYEPYRTRPVYDTIYGEEQVSPGYSRVVRTPPIYGTRQRAVLIRPERVTYEVIPAVVDTRYRTVQVSDGGYGWEWRWINGRRVLCKIKHKPRYERVAETVVIQPESRRRVVIPAEYGYETEQVVIQPGSERVLEVPPTYRQVARRVMVSEGQTGWRRVHIPRHCQY</sequence>
<dbReference type="RefSeq" id="WP_239367587.1">
    <property type="nucleotide sequence ID" value="NZ_JAKREW010000019.1"/>
</dbReference>
<keyword evidence="3" id="KW-1185">Reference proteome</keyword>
<accession>A0ABS9QHK7</accession>
<evidence type="ECO:0000256" key="1">
    <source>
        <dbReference type="SAM" id="SignalP"/>
    </source>
</evidence>
<reference evidence="2 3" key="1">
    <citation type="submission" date="2022-02" db="EMBL/GenBank/DDBJ databases">
        <title>Draft genome sequence of Mezorhizobium retamae strain IRAMC:0171 isolated from Retama raetam nodules.</title>
        <authorList>
            <person name="Bengaied R."/>
            <person name="Sbissi I."/>
            <person name="Huber K."/>
            <person name="Ghodbane F."/>
            <person name="Nouioui I."/>
            <person name="Tarhouni M."/>
            <person name="Gtari M."/>
        </authorList>
    </citation>
    <scope>NUCLEOTIDE SEQUENCE [LARGE SCALE GENOMIC DNA]</scope>
    <source>
        <strain evidence="2 3">IRAMC:0171</strain>
    </source>
</reference>
<feature type="chain" id="PRO_5045325916" evidence="1">
    <location>
        <begin position="25"/>
        <end position="196"/>
    </location>
</feature>
<comment type="caution">
    <text evidence="2">The sequence shown here is derived from an EMBL/GenBank/DDBJ whole genome shotgun (WGS) entry which is preliminary data.</text>
</comment>
<proteinExistence type="predicted"/>
<gene>
    <name evidence="2" type="ORF">L4923_18035</name>
</gene>
<keyword evidence="1" id="KW-0732">Signal</keyword>
<evidence type="ECO:0000313" key="3">
    <source>
        <dbReference type="Proteomes" id="UP001201701"/>
    </source>
</evidence>
<dbReference type="Proteomes" id="UP001201701">
    <property type="component" value="Unassembled WGS sequence"/>
</dbReference>
<dbReference type="EMBL" id="JAKREW010000019">
    <property type="protein sequence ID" value="MCG7506929.1"/>
    <property type="molecule type" value="Genomic_DNA"/>
</dbReference>
<organism evidence="2 3">
    <name type="scientific">Mesorhizobium retamae</name>
    <dbReference type="NCBI Taxonomy" id="2912854"/>
    <lineage>
        <taxon>Bacteria</taxon>
        <taxon>Pseudomonadati</taxon>
        <taxon>Pseudomonadota</taxon>
        <taxon>Alphaproteobacteria</taxon>
        <taxon>Hyphomicrobiales</taxon>
        <taxon>Phyllobacteriaceae</taxon>
        <taxon>Mesorhizobium</taxon>
    </lineage>
</organism>
<protein>
    <submittedName>
        <fullName evidence="2">Uncharacterized protein</fullName>
    </submittedName>
</protein>
<name>A0ABS9QHK7_9HYPH</name>
<feature type="signal peptide" evidence="1">
    <location>
        <begin position="1"/>
        <end position="24"/>
    </location>
</feature>
<evidence type="ECO:0000313" key="2">
    <source>
        <dbReference type="EMBL" id="MCG7506929.1"/>
    </source>
</evidence>